<keyword evidence="1" id="KW-1133">Transmembrane helix</keyword>
<evidence type="ECO:0000256" key="1">
    <source>
        <dbReference type="SAM" id="Phobius"/>
    </source>
</evidence>
<reference evidence="2" key="1">
    <citation type="journal article" date="2019" name="PLoS Negl. Trop. Dis.">
        <title>Revisiting the worldwide diversity of Leptospira species in the environment.</title>
        <authorList>
            <person name="Vincent A.T."/>
            <person name="Schiettekatte O."/>
            <person name="Bourhy P."/>
            <person name="Veyrier F.J."/>
            <person name="Picardeau M."/>
        </authorList>
    </citation>
    <scope>NUCLEOTIDE SEQUENCE [LARGE SCALE GENOMIC DNA]</scope>
    <source>
        <strain evidence="2">201400974</strain>
    </source>
</reference>
<dbReference type="Proteomes" id="UP000298264">
    <property type="component" value="Unassembled WGS sequence"/>
</dbReference>
<proteinExistence type="predicted"/>
<protein>
    <submittedName>
        <fullName evidence="2">Uncharacterized protein</fullName>
    </submittedName>
</protein>
<feature type="transmembrane region" description="Helical" evidence="1">
    <location>
        <begin position="357"/>
        <end position="379"/>
    </location>
</feature>
<gene>
    <name evidence="2" type="ORF">EHS11_19350</name>
</gene>
<evidence type="ECO:0000313" key="3">
    <source>
        <dbReference type="Proteomes" id="UP000298264"/>
    </source>
</evidence>
<keyword evidence="3" id="KW-1185">Reference proteome</keyword>
<dbReference type="EMBL" id="RQHV01000066">
    <property type="protein sequence ID" value="TGN06510.1"/>
    <property type="molecule type" value="Genomic_DNA"/>
</dbReference>
<sequence length="380" mass="41805">MSDTQPKTELLKRQADMIGLTLEAVFTDEQAKEVLQGKITDSYLIKLKLDIDNKNGMLLILVSSIRKHIMEIYSVVGTSQIFRRIRTFADYIQISQDLADIGKSGGMDVALSENVGRALHRLFTKETLDEFLPFWQKKDPSRLSDLIEPAITMATKAGRVKVQAEIDKLSSAKFRYENPMKGTINPVAKPEEEVISPAPEVVDTTSIPAAGVRSGDMTPIDRQMEQFRVGFGKELRMKTVISPISGIDFDDLMEGQEILFRVPLDTAEGMTNANLLGLIDEDGNVAKAPIIGKFLGIASSKNEYHIFAEGPNNYLFHSIEEHPVKIAIPKIASSTPSTKQKSGGGKKKQESSGAGTLYTLIGVFAAIILVGFLIFVMVIL</sequence>
<evidence type="ECO:0000313" key="2">
    <source>
        <dbReference type="EMBL" id="TGN06510.1"/>
    </source>
</evidence>
<accession>A0A4R9LNE3</accession>
<keyword evidence="1" id="KW-0472">Membrane</keyword>
<dbReference type="RefSeq" id="WP_135766030.1">
    <property type="nucleotide sequence ID" value="NZ_RQHV01000066.1"/>
</dbReference>
<name>A0A4R9LNE3_9LEPT</name>
<organism evidence="2 3">
    <name type="scientific">Leptospira ilyithenensis</name>
    <dbReference type="NCBI Taxonomy" id="2484901"/>
    <lineage>
        <taxon>Bacteria</taxon>
        <taxon>Pseudomonadati</taxon>
        <taxon>Spirochaetota</taxon>
        <taxon>Spirochaetia</taxon>
        <taxon>Leptospirales</taxon>
        <taxon>Leptospiraceae</taxon>
        <taxon>Leptospira</taxon>
    </lineage>
</organism>
<dbReference type="NCBIfam" id="NF047678">
    <property type="entry name" value="LIC10486_fam"/>
    <property type="match status" value="1"/>
</dbReference>
<keyword evidence="1" id="KW-0812">Transmembrane</keyword>
<dbReference type="OrthoDB" id="320944at2"/>
<dbReference type="AlphaFoldDB" id="A0A4R9LNE3"/>
<comment type="caution">
    <text evidence="2">The sequence shown here is derived from an EMBL/GenBank/DDBJ whole genome shotgun (WGS) entry which is preliminary data.</text>
</comment>